<comment type="caution">
    <text evidence="2">The sequence shown here is derived from an EMBL/GenBank/DDBJ whole genome shotgun (WGS) entry which is preliminary data.</text>
</comment>
<accession>A0ABU5QQ11</accession>
<feature type="transmembrane region" description="Helical" evidence="1">
    <location>
        <begin position="51"/>
        <end position="70"/>
    </location>
</feature>
<feature type="transmembrane region" description="Helical" evidence="1">
    <location>
        <begin position="226"/>
        <end position="245"/>
    </location>
</feature>
<keyword evidence="1" id="KW-1133">Transmembrane helix</keyword>
<feature type="transmembrane region" description="Helical" evidence="1">
    <location>
        <begin position="114"/>
        <end position="139"/>
    </location>
</feature>
<protein>
    <submittedName>
        <fullName evidence="2">Uncharacterized protein</fullName>
    </submittedName>
</protein>
<evidence type="ECO:0000256" key="1">
    <source>
        <dbReference type="SAM" id="Phobius"/>
    </source>
</evidence>
<evidence type="ECO:0000313" key="2">
    <source>
        <dbReference type="EMBL" id="MEA5259098.1"/>
    </source>
</evidence>
<organism evidence="2 3">
    <name type="scientific">Arcicella aquatica</name>
    <dbReference type="NCBI Taxonomy" id="217141"/>
    <lineage>
        <taxon>Bacteria</taxon>
        <taxon>Pseudomonadati</taxon>
        <taxon>Bacteroidota</taxon>
        <taxon>Cytophagia</taxon>
        <taxon>Cytophagales</taxon>
        <taxon>Flectobacillaceae</taxon>
        <taxon>Arcicella</taxon>
    </lineage>
</organism>
<reference evidence="2 3" key="1">
    <citation type="submission" date="2023-12" db="EMBL/GenBank/DDBJ databases">
        <title>Novel species of the genus Arcicella isolated from rivers.</title>
        <authorList>
            <person name="Lu H."/>
        </authorList>
    </citation>
    <scope>NUCLEOTIDE SEQUENCE [LARGE SCALE GENOMIC DNA]</scope>
    <source>
        <strain evidence="2 3">LMG 21963</strain>
    </source>
</reference>
<dbReference type="Proteomes" id="UP001304671">
    <property type="component" value="Unassembled WGS sequence"/>
</dbReference>
<feature type="transmembrane region" description="Helical" evidence="1">
    <location>
        <begin position="76"/>
        <end position="94"/>
    </location>
</feature>
<evidence type="ECO:0000313" key="3">
    <source>
        <dbReference type="Proteomes" id="UP001304671"/>
    </source>
</evidence>
<feature type="transmembrane region" description="Helical" evidence="1">
    <location>
        <begin position="14"/>
        <end position="31"/>
    </location>
</feature>
<keyword evidence="3" id="KW-1185">Reference proteome</keyword>
<dbReference type="RefSeq" id="WP_323250609.1">
    <property type="nucleotide sequence ID" value="NZ_JAYFUL010000025.1"/>
</dbReference>
<gene>
    <name evidence="2" type="ORF">VB264_14980</name>
</gene>
<keyword evidence="1" id="KW-0812">Transmembrane</keyword>
<keyword evidence="1" id="KW-0472">Membrane</keyword>
<feature type="transmembrane region" description="Helical" evidence="1">
    <location>
        <begin position="200"/>
        <end position="220"/>
    </location>
</feature>
<dbReference type="EMBL" id="JAYFUL010000025">
    <property type="protein sequence ID" value="MEA5259098.1"/>
    <property type="molecule type" value="Genomic_DNA"/>
</dbReference>
<feature type="transmembrane region" description="Helical" evidence="1">
    <location>
        <begin position="145"/>
        <end position="164"/>
    </location>
</feature>
<sequence>MNFIETLKYRNEPLFYFGLICFVLAIIFLLLTKISSVQIAGANAWNKPFKFAFSIMLYAWSMAWYCYYLPSVNITLFNWSIIILLGFEIIYIAIQAGRGQLSHYNNSTPFYAFLYLLMGLAASLVTLYTAYIGILFFQYQLPNLPLAYLWGIRLGIIIFVIFSFEGALMGGRMTHTIGGEDGSIGIPLLKWSKKFGDLRVAHFIGMHALQGLPILAHYVIKNTKAIFIISTLYGLLALYTLIQALNGKPFHKL</sequence>
<name>A0ABU5QQ11_9BACT</name>
<proteinExistence type="predicted"/>